<evidence type="ECO:0000259" key="5">
    <source>
        <dbReference type="Pfam" id="PF04542"/>
    </source>
</evidence>
<dbReference type="SUPFAM" id="SSF88946">
    <property type="entry name" value="Sigma2 domain of RNA polymerase sigma factors"/>
    <property type="match status" value="1"/>
</dbReference>
<dbReference type="Proteomes" id="UP000192775">
    <property type="component" value="Chromosome"/>
</dbReference>
<dbReference type="KEGG" id="cphy:B5808_12245"/>
<dbReference type="GO" id="GO:0003677">
    <property type="term" value="F:DNA binding"/>
    <property type="evidence" value="ECO:0007669"/>
    <property type="project" value="UniProtKB-KW"/>
</dbReference>
<dbReference type="PANTHER" id="PTHR43133:SF8">
    <property type="entry name" value="RNA POLYMERASE SIGMA FACTOR HI_1459-RELATED"/>
    <property type="match status" value="1"/>
</dbReference>
<evidence type="ECO:0000313" key="6">
    <source>
        <dbReference type="EMBL" id="ARJ05908.1"/>
    </source>
</evidence>
<evidence type="ECO:0000256" key="1">
    <source>
        <dbReference type="ARBA" id="ARBA00023015"/>
    </source>
</evidence>
<evidence type="ECO:0000256" key="4">
    <source>
        <dbReference type="ARBA" id="ARBA00023163"/>
    </source>
</evidence>
<dbReference type="InterPro" id="IPR039425">
    <property type="entry name" value="RNA_pol_sigma-70-like"/>
</dbReference>
<gene>
    <name evidence="6" type="ORF">B5808_12245</name>
</gene>
<dbReference type="EMBL" id="CP020715">
    <property type="protein sequence ID" value="ARJ05908.1"/>
    <property type="molecule type" value="Genomic_DNA"/>
</dbReference>
<keyword evidence="2" id="KW-0731">Sigma factor</keyword>
<dbReference type="Gene3D" id="1.10.1740.10">
    <property type="match status" value="1"/>
</dbReference>
<keyword evidence="1" id="KW-0805">Transcription regulation</keyword>
<dbReference type="InterPro" id="IPR013325">
    <property type="entry name" value="RNA_pol_sigma_r2"/>
</dbReference>
<dbReference type="AlphaFoldDB" id="A0A1X9LNP9"/>
<dbReference type="STRING" id="1619308.B5808_12245"/>
<dbReference type="PANTHER" id="PTHR43133">
    <property type="entry name" value="RNA POLYMERASE ECF-TYPE SIGMA FACTO"/>
    <property type="match status" value="1"/>
</dbReference>
<reference evidence="6 7" key="1">
    <citation type="submission" date="2017-04" db="EMBL/GenBank/DDBJ databases">
        <authorList>
            <person name="Afonso C.L."/>
            <person name="Miller P.J."/>
            <person name="Scott M.A."/>
            <person name="Spackman E."/>
            <person name="Goraichik I."/>
            <person name="Dimitrov K.M."/>
            <person name="Suarez D.L."/>
            <person name="Swayne D.E."/>
        </authorList>
    </citation>
    <scope>NUCLEOTIDE SEQUENCE [LARGE SCALE GENOMIC DNA]</scope>
    <source>
        <strain evidence="7">XA(T)</strain>
    </source>
</reference>
<evidence type="ECO:0000313" key="7">
    <source>
        <dbReference type="Proteomes" id="UP000192775"/>
    </source>
</evidence>
<keyword evidence="4" id="KW-0804">Transcription</keyword>
<accession>A0A1X9LNP9</accession>
<evidence type="ECO:0000256" key="3">
    <source>
        <dbReference type="ARBA" id="ARBA00023125"/>
    </source>
</evidence>
<dbReference type="GO" id="GO:0016987">
    <property type="term" value="F:sigma factor activity"/>
    <property type="evidence" value="ECO:0007669"/>
    <property type="project" value="UniProtKB-KW"/>
</dbReference>
<dbReference type="InterPro" id="IPR007627">
    <property type="entry name" value="RNA_pol_sigma70_r2"/>
</dbReference>
<keyword evidence="7" id="KW-1185">Reference proteome</keyword>
<protein>
    <recommendedName>
        <fullName evidence="5">RNA polymerase sigma-70 region 2 domain-containing protein</fullName>
    </recommendedName>
</protein>
<name>A0A1X9LNP9_9MICO</name>
<organism evidence="6 7">
    <name type="scientific">Cnuibacter physcomitrellae</name>
    <dbReference type="NCBI Taxonomy" id="1619308"/>
    <lineage>
        <taxon>Bacteria</taxon>
        <taxon>Bacillati</taxon>
        <taxon>Actinomycetota</taxon>
        <taxon>Actinomycetes</taxon>
        <taxon>Micrococcales</taxon>
        <taxon>Microbacteriaceae</taxon>
        <taxon>Cnuibacter</taxon>
    </lineage>
</organism>
<dbReference type="Pfam" id="PF04542">
    <property type="entry name" value="Sigma70_r2"/>
    <property type="match status" value="1"/>
</dbReference>
<sequence length="131" mass="14187">MMQRIPPPSPDIVSAASFFGNAVTRMPLPDIPGVGGDRSVDETSDGELLRQIAAGSQSGMRALVEKHSRTLIRYAWALVESPSDVDDVVQDTFVTAWRGADRIALSGESALPWLLVTCRNHAANLARSRSR</sequence>
<dbReference type="GO" id="GO:0006352">
    <property type="term" value="P:DNA-templated transcription initiation"/>
    <property type="evidence" value="ECO:0007669"/>
    <property type="project" value="InterPro"/>
</dbReference>
<feature type="domain" description="RNA polymerase sigma-70 region 2" evidence="5">
    <location>
        <begin position="63"/>
        <end position="131"/>
    </location>
</feature>
<proteinExistence type="predicted"/>
<evidence type="ECO:0000256" key="2">
    <source>
        <dbReference type="ARBA" id="ARBA00023082"/>
    </source>
</evidence>
<keyword evidence="3" id="KW-0238">DNA-binding</keyword>